<comment type="caution">
    <text evidence="2">The sequence shown here is derived from an EMBL/GenBank/DDBJ whole genome shotgun (WGS) entry which is preliminary data.</text>
</comment>
<gene>
    <name evidence="2" type="ORF">ACIBP5_29840</name>
</gene>
<dbReference type="PANTHER" id="PTHR43792">
    <property type="entry name" value="GNAT FAMILY, PUTATIVE (AFU_ORTHOLOGUE AFUA_3G00765)-RELATED-RELATED"/>
    <property type="match status" value="1"/>
</dbReference>
<dbReference type="SUPFAM" id="SSF55729">
    <property type="entry name" value="Acyl-CoA N-acyltransferases (Nat)"/>
    <property type="match status" value="1"/>
</dbReference>
<sequence>MPARAAGMTACASVPSLTWPDARLSCGHPASGERPPVTPYPTQRLAFREMTVDDLDDMAALLGDPVVMRHYPRTMTRDEALRWIEASRRSYREHGYGLWLIVSRDTGEFVGNCGLTRQTVEGEVFTEIGYLVRADLQGRGYATEAALACRDHAREVLGIEHLIAIINPDNVPSQRVAAKLGLTLERMAEYNGVQQRIYSMRW</sequence>
<accession>A0ABW8ACQ4</accession>
<proteinExistence type="predicted"/>
<keyword evidence="2" id="KW-0808">Transferase</keyword>
<dbReference type="InterPro" id="IPR016181">
    <property type="entry name" value="Acyl_CoA_acyltransferase"/>
</dbReference>
<keyword evidence="2" id="KW-0012">Acyltransferase</keyword>
<dbReference type="Proteomes" id="UP001612928">
    <property type="component" value="Unassembled WGS sequence"/>
</dbReference>
<dbReference type="EMBL" id="JBITMB010000008">
    <property type="protein sequence ID" value="MFI7444193.1"/>
    <property type="molecule type" value="Genomic_DNA"/>
</dbReference>
<dbReference type="RefSeq" id="WP_397024435.1">
    <property type="nucleotide sequence ID" value="NZ_JBITMB010000008.1"/>
</dbReference>
<dbReference type="EC" id="2.3.-.-" evidence="2"/>
<dbReference type="GO" id="GO:0016746">
    <property type="term" value="F:acyltransferase activity"/>
    <property type="evidence" value="ECO:0007669"/>
    <property type="project" value="UniProtKB-KW"/>
</dbReference>
<evidence type="ECO:0000259" key="1">
    <source>
        <dbReference type="PROSITE" id="PS51186"/>
    </source>
</evidence>
<organism evidence="2 3">
    <name type="scientific">Nonomuraea indica</name>
    <dbReference type="NCBI Taxonomy" id="1581193"/>
    <lineage>
        <taxon>Bacteria</taxon>
        <taxon>Bacillati</taxon>
        <taxon>Actinomycetota</taxon>
        <taxon>Actinomycetes</taxon>
        <taxon>Streptosporangiales</taxon>
        <taxon>Streptosporangiaceae</taxon>
        <taxon>Nonomuraea</taxon>
    </lineage>
</organism>
<protein>
    <submittedName>
        <fullName evidence="2">GNAT family N-acetyltransferase</fullName>
        <ecNumber evidence="2">2.3.-.-</ecNumber>
    </submittedName>
</protein>
<dbReference type="Gene3D" id="3.40.630.30">
    <property type="match status" value="1"/>
</dbReference>
<reference evidence="2 3" key="1">
    <citation type="submission" date="2024-10" db="EMBL/GenBank/DDBJ databases">
        <title>The Natural Products Discovery Center: Release of the First 8490 Sequenced Strains for Exploring Actinobacteria Biosynthetic Diversity.</title>
        <authorList>
            <person name="Kalkreuter E."/>
            <person name="Kautsar S.A."/>
            <person name="Yang D."/>
            <person name="Bader C.D."/>
            <person name="Teijaro C.N."/>
            <person name="Fluegel L."/>
            <person name="Davis C.M."/>
            <person name="Simpson J.R."/>
            <person name="Lauterbach L."/>
            <person name="Steele A.D."/>
            <person name="Gui C."/>
            <person name="Meng S."/>
            <person name="Li G."/>
            <person name="Viehrig K."/>
            <person name="Ye F."/>
            <person name="Su P."/>
            <person name="Kiefer A.F."/>
            <person name="Nichols A."/>
            <person name="Cepeda A.J."/>
            <person name="Yan W."/>
            <person name="Fan B."/>
            <person name="Jiang Y."/>
            <person name="Adhikari A."/>
            <person name="Zheng C.-J."/>
            <person name="Schuster L."/>
            <person name="Cowan T.M."/>
            <person name="Smanski M.J."/>
            <person name="Chevrette M.G."/>
            <person name="De Carvalho L.P.S."/>
            <person name="Shen B."/>
        </authorList>
    </citation>
    <scope>NUCLEOTIDE SEQUENCE [LARGE SCALE GENOMIC DNA]</scope>
    <source>
        <strain evidence="2 3">NPDC049503</strain>
    </source>
</reference>
<evidence type="ECO:0000313" key="3">
    <source>
        <dbReference type="Proteomes" id="UP001612928"/>
    </source>
</evidence>
<keyword evidence="3" id="KW-1185">Reference proteome</keyword>
<evidence type="ECO:0000313" key="2">
    <source>
        <dbReference type="EMBL" id="MFI7444193.1"/>
    </source>
</evidence>
<dbReference type="Pfam" id="PF13302">
    <property type="entry name" value="Acetyltransf_3"/>
    <property type="match status" value="1"/>
</dbReference>
<dbReference type="PROSITE" id="PS51186">
    <property type="entry name" value="GNAT"/>
    <property type="match status" value="1"/>
</dbReference>
<name>A0ABW8ACQ4_9ACTN</name>
<dbReference type="PANTHER" id="PTHR43792:SF1">
    <property type="entry name" value="N-ACETYLTRANSFERASE DOMAIN-CONTAINING PROTEIN"/>
    <property type="match status" value="1"/>
</dbReference>
<dbReference type="CDD" id="cd04301">
    <property type="entry name" value="NAT_SF"/>
    <property type="match status" value="1"/>
</dbReference>
<feature type="domain" description="N-acetyltransferase" evidence="1">
    <location>
        <begin position="45"/>
        <end position="202"/>
    </location>
</feature>
<dbReference type="InterPro" id="IPR051531">
    <property type="entry name" value="N-acetyltransferase"/>
</dbReference>
<dbReference type="InterPro" id="IPR000182">
    <property type="entry name" value="GNAT_dom"/>
</dbReference>